<protein>
    <submittedName>
        <fullName evidence="3">DUF1738 domain-containing protein</fullName>
    </submittedName>
</protein>
<name>A0A514CMW0_9BACT</name>
<sequence length="301" mass="34757">MKRQRKNSRKDVYQVVNERIMASLERGIIPWKQPWAVMGLPKNFHSGKVYKGINLWLLLSCGHAYPYYLTFKQAEGYGAKIRKGAKSVPVVYWNVVYRHKESGKKLSEAEARKLPKGTVDRKAFLKYYNVFNIEDIEGVKWVMPESGEKAPFQTIKACEELLGNAPDLPEIRHGEAQAYYHPAKDYINMPAKELFRSEKHYYQCLYHEVVHGTGHQKRLNRKELWGTSGKDKNSYSREELTAEMGASYLSNLCCIWEKDQQENSSAYIKHWLGQLKNDKRLLVEAAGKAQKAVDYLTGKMA</sequence>
<dbReference type="KEGG" id="echi:FKX85_19860"/>
<accession>A0A514CMW0</accession>
<evidence type="ECO:0000313" key="3">
    <source>
        <dbReference type="EMBL" id="QDH81162.1"/>
    </source>
</evidence>
<feature type="domain" description="N-terminal" evidence="1">
    <location>
        <begin position="10"/>
        <end position="131"/>
    </location>
</feature>
<dbReference type="GO" id="GO:0003697">
    <property type="term" value="F:single-stranded DNA binding"/>
    <property type="evidence" value="ECO:0007669"/>
    <property type="project" value="InterPro"/>
</dbReference>
<dbReference type="RefSeq" id="WP_141616377.1">
    <property type="nucleotide sequence ID" value="NZ_CP041253.1"/>
</dbReference>
<evidence type="ECO:0000259" key="1">
    <source>
        <dbReference type="Pfam" id="PF08401"/>
    </source>
</evidence>
<evidence type="ECO:0000313" key="4">
    <source>
        <dbReference type="Proteomes" id="UP000316614"/>
    </source>
</evidence>
<dbReference type="InterPro" id="IPR041459">
    <property type="entry name" value="MPTase-PolyVal"/>
</dbReference>
<organism evidence="3 4">
    <name type="scientific">Echinicola soli</name>
    <dbReference type="NCBI Taxonomy" id="2591634"/>
    <lineage>
        <taxon>Bacteria</taxon>
        <taxon>Pseudomonadati</taxon>
        <taxon>Bacteroidota</taxon>
        <taxon>Cytophagia</taxon>
        <taxon>Cytophagales</taxon>
        <taxon>Cyclobacteriaceae</taxon>
        <taxon>Echinicola</taxon>
    </lineage>
</organism>
<dbReference type="InterPro" id="IPR013610">
    <property type="entry name" value="ArdC_N"/>
</dbReference>
<dbReference type="OrthoDB" id="9792687at2"/>
<gene>
    <name evidence="3" type="ORF">FKX85_19860</name>
</gene>
<reference evidence="3 4" key="1">
    <citation type="submission" date="2019-06" db="EMBL/GenBank/DDBJ databases">
        <title>Echinicola alkalisoli sp. nov. isolated from saline soil.</title>
        <authorList>
            <person name="Sun J.-Q."/>
            <person name="Xu L."/>
        </authorList>
    </citation>
    <scope>NUCLEOTIDE SEQUENCE [LARGE SCALE GENOMIC DNA]</scope>
    <source>
        <strain evidence="3 4">LN3S3</strain>
    </source>
</reference>
<dbReference type="AlphaFoldDB" id="A0A514CMW0"/>
<dbReference type="Pfam" id="PF18818">
    <property type="entry name" value="MPTase-PolyVal"/>
    <property type="match status" value="1"/>
</dbReference>
<keyword evidence="4" id="KW-1185">Reference proteome</keyword>
<dbReference type="EMBL" id="CP041253">
    <property type="protein sequence ID" value="QDH81162.1"/>
    <property type="molecule type" value="Genomic_DNA"/>
</dbReference>
<dbReference type="InterPro" id="IPR017113">
    <property type="entry name" value="Antirestriction_ArdC"/>
</dbReference>
<dbReference type="Proteomes" id="UP000316614">
    <property type="component" value="Chromosome"/>
</dbReference>
<feature type="domain" description="Polyvalent protein metallopeptidase" evidence="2">
    <location>
        <begin position="170"/>
        <end position="287"/>
    </location>
</feature>
<dbReference type="PIRSF" id="PIRSF037112">
    <property type="entry name" value="Antirestriction_ArdC"/>
    <property type="match status" value="1"/>
</dbReference>
<evidence type="ECO:0000259" key="2">
    <source>
        <dbReference type="Pfam" id="PF18818"/>
    </source>
</evidence>
<dbReference type="Pfam" id="PF08401">
    <property type="entry name" value="ArdcN"/>
    <property type="match status" value="1"/>
</dbReference>
<proteinExistence type="predicted"/>